<gene>
    <name evidence="2" type="ORF">F4X82_03560</name>
</gene>
<keyword evidence="1" id="KW-0175">Coiled coil</keyword>
<name>A0A845DAX9_9BACT</name>
<sequence>MSNSITRKEFNQLRDRVEALEDVLSKKSMNKFTKKQSIVEFLLERKPKTTNETVVCSVVYLSHYKKDMKNFESEDVKNILSGVKNSKIKIPVNISDAISQCVNKGWIMLSDNKESGTKKRRYELTQSGNEVVNQMSNEVTNQ</sequence>
<evidence type="ECO:0000256" key="1">
    <source>
        <dbReference type="SAM" id="Coils"/>
    </source>
</evidence>
<reference evidence="2 3" key="1">
    <citation type="submission" date="2019-09" db="EMBL/GenBank/DDBJ databases">
        <title>Characterisation of the sponge microbiome using genome-centric metagenomics.</title>
        <authorList>
            <person name="Engelberts J.P."/>
            <person name="Robbins S.J."/>
            <person name="De Goeij J.M."/>
            <person name="Aranda M."/>
            <person name="Bell S.C."/>
            <person name="Webster N.S."/>
        </authorList>
    </citation>
    <scope>NUCLEOTIDE SEQUENCE [LARGE SCALE GENOMIC DNA]</scope>
    <source>
        <strain evidence="2">SB0662_bin_43</strain>
    </source>
</reference>
<accession>A0A845DAX9</accession>
<evidence type="ECO:0000313" key="3">
    <source>
        <dbReference type="Proteomes" id="UP000449092"/>
    </source>
</evidence>
<dbReference type="AlphaFoldDB" id="A0A845DAX9"/>
<comment type="caution">
    <text evidence="2">The sequence shown here is derived from an EMBL/GenBank/DDBJ whole genome shotgun (WGS) entry which is preliminary data.</text>
</comment>
<dbReference type="Proteomes" id="UP000449092">
    <property type="component" value="Unassembled WGS sequence"/>
</dbReference>
<organism evidence="2 3">
    <name type="scientific">Candidatus Spechtbacteria bacterium SB0662_bin_43</name>
    <dbReference type="NCBI Taxonomy" id="2604897"/>
    <lineage>
        <taxon>Bacteria</taxon>
        <taxon>Candidatus Spechtiibacteriota</taxon>
    </lineage>
</organism>
<protein>
    <submittedName>
        <fullName evidence="2">Uncharacterized protein</fullName>
    </submittedName>
</protein>
<feature type="coiled-coil region" evidence="1">
    <location>
        <begin position="3"/>
        <end position="30"/>
    </location>
</feature>
<dbReference type="EMBL" id="VXOY01000032">
    <property type="protein sequence ID" value="MYE38565.1"/>
    <property type="molecule type" value="Genomic_DNA"/>
</dbReference>
<proteinExistence type="predicted"/>
<evidence type="ECO:0000313" key="2">
    <source>
        <dbReference type="EMBL" id="MYE38565.1"/>
    </source>
</evidence>